<evidence type="ECO:0000256" key="2">
    <source>
        <dbReference type="ARBA" id="ARBA00022618"/>
    </source>
</evidence>
<dbReference type="GO" id="GO:0031145">
    <property type="term" value="P:anaphase-promoting complex-dependent catabolic process"/>
    <property type="evidence" value="ECO:0007669"/>
    <property type="project" value="InterPro"/>
</dbReference>
<feature type="region of interest" description="Disordered" evidence="6">
    <location>
        <begin position="728"/>
        <end position="759"/>
    </location>
</feature>
<protein>
    <recommendedName>
        <fullName evidence="1">Anaphase-promoting complex subunit 4</fullName>
    </recommendedName>
</protein>
<proteinExistence type="predicted"/>
<keyword evidence="4" id="KW-0833">Ubl conjugation pathway</keyword>
<sequence length="976" mass="109515">MDQEAFTSLSHRTLSFQHHLSHQACCPTMDLAVLTSPSTGINSAPPNQSTSHDTLSCFRLSGSTPQVWSVSVGRFFADNCACVDLLGHHVDLDPESRFDEITALHWSPDGQSLVAGLSSKSSSCPPTFVLLSVHSGQLLAFPTVVTSSDLNLQSTPLHSDQPSDQTTKIDFLAWLSLRPSKNPNRESAQSTTDARSIGQSLCDRLPANLTVTQLTKIETIRNHMGPVYTSNPSTGTSKLYDHYPMIRFPPCLAANQLQPKERPNTSSLLIVSSHVNTLHFFLDGTVYLGTTTLPSQVQLVGVQLLQQDAPSTTPLDDAHRGGVQLQLVWLDANHSIGFGTLDLLPSLLPSHPSSNKSSMHINVFKLEQRLSLIGINSKELNQQAQLSNEIQSLLKDSFFAYFGIVKDWHIARITAKKWYENLEQLSKTHKVVEPISFQMLQLLFLGQATEGLRDFLGTKSGDRIFTKWESTVSGSLTRIRLAIIELFVPAVERLYILTTELRLHTYPKFSSIKMIEDDDFETLLVVENLIKHLIRAVHMLDQLVKEEEDLFGHFCKWLRSEFDYVVALESAPTPPSRPLIKYDLMAVSKFIQRGEANPLDNVIFSQFRSKTDDFKYLQSVKEKLSKTVYDDHFDVNGPKSRIELKKKLAALLSLSDQDSGHPADEKNDQRRESLNNESPILGTYVTPDSSHFQQPHPNAEFLTPSFGVHLRRQKDVAITPSNPLIFKPLSSSTSGSNPQFSSNSHQSSQSDANNSANLSSQQPWGLYNSLTYSSMLITEVFVKMFSKIAMAKPIQENPLRHTHTLLKPANRHLCSRFVEDFHYSAFLSKRSDGVTVLVIDRIELPSKTSMNAGLKQTQVTIELKLPSTCVEDNHPDRSVKVLDLEFFDDLEIVLLAQFDSGFSARYMMITMRFRELFDSHERQFPELPVYRNHRLGSDYQPDQISLNGVKGRRTGCVLSGQGRMLHVFDMEDTSDT</sequence>
<dbReference type="PANTHER" id="PTHR13260:SF0">
    <property type="entry name" value="ANAPHASE-PROMOTING COMPLEX SUBUNIT 4"/>
    <property type="match status" value="1"/>
</dbReference>
<keyword evidence="5" id="KW-0131">Cell cycle</keyword>
<feature type="compositionally biased region" description="Basic and acidic residues" evidence="6">
    <location>
        <begin position="658"/>
        <end position="674"/>
    </location>
</feature>
<dbReference type="GO" id="GO:0034399">
    <property type="term" value="C:nuclear periphery"/>
    <property type="evidence" value="ECO:0007669"/>
    <property type="project" value="TreeGrafter"/>
</dbReference>
<evidence type="ECO:0000313" key="9">
    <source>
        <dbReference type="Proteomes" id="UP000324748"/>
    </source>
</evidence>
<dbReference type="Proteomes" id="UP000324748">
    <property type="component" value="Unassembled WGS sequence"/>
</dbReference>
<evidence type="ECO:0000313" key="8">
    <source>
        <dbReference type="EMBL" id="KAA1090873.1"/>
    </source>
</evidence>
<feature type="domain" description="Anaphase-promoting complex subunit 4 long" evidence="7">
    <location>
        <begin position="370"/>
        <end position="563"/>
    </location>
</feature>
<evidence type="ECO:0000256" key="6">
    <source>
        <dbReference type="SAM" id="MobiDB-lite"/>
    </source>
</evidence>
<evidence type="ECO:0000256" key="4">
    <source>
        <dbReference type="ARBA" id="ARBA00022786"/>
    </source>
</evidence>
<feature type="compositionally biased region" description="Polar residues" evidence="6">
    <location>
        <begin position="686"/>
        <end position="696"/>
    </location>
</feature>
<dbReference type="GO" id="GO:0005680">
    <property type="term" value="C:anaphase-promoting complex"/>
    <property type="evidence" value="ECO:0007669"/>
    <property type="project" value="InterPro"/>
</dbReference>
<dbReference type="OrthoDB" id="10259843at2759"/>
<dbReference type="EMBL" id="VSWC01000092">
    <property type="protein sequence ID" value="KAA1090873.1"/>
    <property type="molecule type" value="Genomic_DNA"/>
</dbReference>
<dbReference type="GO" id="GO:0070979">
    <property type="term" value="P:protein K11-linked ubiquitination"/>
    <property type="evidence" value="ECO:0007669"/>
    <property type="project" value="TreeGrafter"/>
</dbReference>
<comment type="caution">
    <text evidence="8">The sequence shown here is derived from an EMBL/GenBank/DDBJ whole genome shotgun (WGS) entry which is preliminary data.</text>
</comment>
<feature type="compositionally biased region" description="Low complexity" evidence="6">
    <location>
        <begin position="736"/>
        <end position="759"/>
    </location>
</feature>
<evidence type="ECO:0000256" key="5">
    <source>
        <dbReference type="ARBA" id="ARBA00023306"/>
    </source>
</evidence>
<evidence type="ECO:0000256" key="3">
    <source>
        <dbReference type="ARBA" id="ARBA00022776"/>
    </source>
</evidence>
<evidence type="ECO:0000259" key="7">
    <source>
        <dbReference type="Pfam" id="PF12896"/>
    </source>
</evidence>
<feature type="region of interest" description="Disordered" evidence="6">
    <location>
        <begin position="655"/>
        <end position="698"/>
    </location>
</feature>
<organism evidence="8 9">
    <name type="scientific">Puccinia graminis f. sp. tritici</name>
    <dbReference type="NCBI Taxonomy" id="56615"/>
    <lineage>
        <taxon>Eukaryota</taxon>
        <taxon>Fungi</taxon>
        <taxon>Dikarya</taxon>
        <taxon>Basidiomycota</taxon>
        <taxon>Pucciniomycotina</taxon>
        <taxon>Pucciniomycetes</taxon>
        <taxon>Pucciniales</taxon>
        <taxon>Pucciniaceae</taxon>
        <taxon>Puccinia</taxon>
    </lineage>
</organism>
<accession>A0A5B0NPT4</accession>
<dbReference type="GO" id="GO:0051301">
    <property type="term" value="P:cell division"/>
    <property type="evidence" value="ECO:0007669"/>
    <property type="project" value="UniProtKB-KW"/>
</dbReference>
<dbReference type="PANTHER" id="PTHR13260">
    <property type="entry name" value="ANAPHASE PROMOTING COMPLEX SUBUNIT 4 APC4"/>
    <property type="match status" value="1"/>
</dbReference>
<evidence type="ECO:0000256" key="1">
    <source>
        <dbReference type="ARBA" id="ARBA00016067"/>
    </source>
</evidence>
<reference evidence="8 9" key="1">
    <citation type="submission" date="2019-05" db="EMBL/GenBank/DDBJ databases">
        <title>Emergence of the Ug99 lineage of the wheat stem rust pathogen through somatic hybridization.</title>
        <authorList>
            <person name="Li F."/>
            <person name="Upadhyaya N.M."/>
            <person name="Sperschneider J."/>
            <person name="Matny O."/>
            <person name="Nguyen-Phuc H."/>
            <person name="Mago R."/>
            <person name="Raley C."/>
            <person name="Miller M.E."/>
            <person name="Silverstein K.A.T."/>
            <person name="Henningsen E."/>
            <person name="Hirsch C.D."/>
            <person name="Visser B."/>
            <person name="Pretorius Z.A."/>
            <person name="Steffenson B.J."/>
            <person name="Schwessinger B."/>
            <person name="Dodds P.N."/>
            <person name="Figueroa M."/>
        </authorList>
    </citation>
    <scope>NUCLEOTIDE SEQUENCE [LARGE SCALE GENOMIC DNA]</scope>
    <source>
        <strain evidence="8">21-0</strain>
    </source>
</reference>
<keyword evidence="3" id="KW-0498">Mitosis</keyword>
<name>A0A5B0NPT4_PUCGR</name>
<dbReference type="InterPro" id="IPR024790">
    <property type="entry name" value="APC4_long_dom"/>
</dbReference>
<dbReference type="AlphaFoldDB" id="A0A5B0NPT4"/>
<dbReference type="InterPro" id="IPR024789">
    <property type="entry name" value="APC4"/>
</dbReference>
<gene>
    <name evidence="8" type="ORF">PGT21_016486</name>
</gene>
<dbReference type="Pfam" id="PF12896">
    <property type="entry name" value="ANAPC4"/>
    <property type="match status" value="1"/>
</dbReference>
<keyword evidence="2" id="KW-0132">Cell division</keyword>
<keyword evidence="9" id="KW-1185">Reference proteome</keyword>